<keyword evidence="2" id="KW-1185">Reference proteome</keyword>
<dbReference type="Proteomes" id="UP000284006">
    <property type="component" value="Unassembled WGS sequence"/>
</dbReference>
<reference evidence="1 2" key="1">
    <citation type="submission" date="2018-09" db="EMBL/GenBank/DDBJ databases">
        <authorList>
            <person name="Zhu H."/>
        </authorList>
    </citation>
    <scope>NUCLEOTIDE SEQUENCE [LARGE SCALE GENOMIC DNA]</scope>
    <source>
        <strain evidence="1 2">K1S02-61</strain>
    </source>
</reference>
<proteinExistence type="predicted"/>
<dbReference type="EMBL" id="QYUP01000198">
    <property type="protein sequence ID" value="RJG08289.1"/>
    <property type="molecule type" value="Genomic_DNA"/>
</dbReference>
<sequence length="220" mass="23921">MSGAAKWLPPAPPAPVTRALRFSCFLESEGFSSYFHFHEGADGENVYLNDAFGTPFEGWINFGWDGAALKLVSVRHQLQFAPGTRSLSGGTLVLTDENGGEWRHSFDVPLPPHVLGQVGYHVGAWRDGGTIHTYHGPANPALEWDEFDFSVQPCEHTFPGTGETRKVFGVEHLARCSSTAPNGQVSKGRAQIEVFLNGRYAPYGFEAQSDQQGLSGRGVA</sequence>
<name>A0A418X715_9BURK</name>
<protein>
    <submittedName>
        <fullName evidence="1">Uncharacterized protein</fullName>
    </submittedName>
</protein>
<evidence type="ECO:0000313" key="2">
    <source>
        <dbReference type="Proteomes" id="UP000284006"/>
    </source>
</evidence>
<organism evidence="1 2">
    <name type="scientific">Massilia cavernae</name>
    <dbReference type="NCBI Taxonomy" id="2320864"/>
    <lineage>
        <taxon>Bacteria</taxon>
        <taxon>Pseudomonadati</taxon>
        <taxon>Pseudomonadota</taxon>
        <taxon>Betaproteobacteria</taxon>
        <taxon>Burkholderiales</taxon>
        <taxon>Oxalobacteraceae</taxon>
        <taxon>Telluria group</taxon>
        <taxon>Massilia</taxon>
    </lineage>
</organism>
<comment type="caution">
    <text evidence="1">The sequence shown here is derived from an EMBL/GenBank/DDBJ whole genome shotgun (WGS) entry which is preliminary data.</text>
</comment>
<dbReference type="AlphaFoldDB" id="A0A418X715"/>
<evidence type="ECO:0000313" key="1">
    <source>
        <dbReference type="EMBL" id="RJG08289.1"/>
    </source>
</evidence>
<gene>
    <name evidence="1" type="ORF">D3872_24795</name>
</gene>
<accession>A0A418X715</accession>